<comment type="caution">
    <text evidence="1">The sequence shown here is derived from an EMBL/GenBank/DDBJ whole genome shotgun (WGS) entry which is preliminary data.</text>
</comment>
<evidence type="ECO:0000313" key="1">
    <source>
        <dbReference type="EMBL" id="KAK0050608.1"/>
    </source>
</evidence>
<reference evidence="1" key="2">
    <citation type="submission" date="2023-04" db="EMBL/GenBank/DDBJ databases">
        <authorList>
            <person name="Bu L."/>
            <person name="Lu L."/>
            <person name="Laidemitt M.R."/>
            <person name="Zhang S.M."/>
            <person name="Mutuku M."/>
            <person name="Mkoji G."/>
            <person name="Steinauer M."/>
            <person name="Loker E.S."/>
        </authorList>
    </citation>
    <scope>NUCLEOTIDE SEQUENCE</scope>
    <source>
        <strain evidence="1">KasaAsao</strain>
        <tissue evidence="1">Whole Snail</tissue>
    </source>
</reference>
<dbReference type="AlphaFoldDB" id="A0AAD8B9T3"/>
<reference evidence="1" key="1">
    <citation type="journal article" date="2023" name="PLoS Negl. Trop. Dis.">
        <title>A genome sequence for Biomphalaria pfeifferi, the major vector snail for the human-infecting parasite Schistosoma mansoni.</title>
        <authorList>
            <person name="Bu L."/>
            <person name="Lu L."/>
            <person name="Laidemitt M.R."/>
            <person name="Zhang S.M."/>
            <person name="Mutuku M."/>
            <person name="Mkoji G."/>
            <person name="Steinauer M."/>
            <person name="Loker E.S."/>
        </authorList>
    </citation>
    <scope>NUCLEOTIDE SEQUENCE</scope>
    <source>
        <strain evidence="1">KasaAsao</strain>
    </source>
</reference>
<evidence type="ECO:0000313" key="2">
    <source>
        <dbReference type="Proteomes" id="UP001233172"/>
    </source>
</evidence>
<gene>
    <name evidence="1" type="ORF">Bpfe_019945</name>
</gene>
<sequence length="60" mass="7160">MPDRLSTFVKGTDLRSFVLFSTGVMTSLFMKLLKYTLDRVSFFDWLKMSELFLTPRRKFL</sequence>
<keyword evidence="2" id="KW-1185">Reference proteome</keyword>
<proteinExistence type="predicted"/>
<accession>A0AAD8B9T3</accession>
<name>A0AAD8B9T3_BIOPF</name>
<dbReference type="EMBL" id="JASAOG010000112">
    <property type="protein sequence ID" value="KAK0050608.1"/>
    <property type="molecule type" value="Genomic_DNA"/>
</dbReference>
<protein>
    <submittedName>
        <fullName evidence="1">Uncharacterized protein</fullName>
    </submittedName>
</protein>
<dbReference type="Proteomes" id="UP001233172">
    <property type="component" value="Unassembled WGS sequence"/>
</dbReference>
<organism evidence="1 2">
    <name type="scientific">Biomphalaria pfeifferi</name>
    <name type="common">Bloodfluke planorb</name>
    <name type="synonym">Freshwater snail</name>
    <dbReference type="NCBI Taxonomy" id="112525"/>
    <lineage>
        <taxon>Eukaryota</taxon>
        <taxon>Metazoa</taxon>
        <taxon>Spiralia</taxon>
        <taxon>Lophotrochozoa</taxon>
        <taxon>Mollusca</taxon>
        <taxon>Gastropoda</taxon>
        <taxon>Heterobranchia</taxon>
        <taxon>Euthyneura</taxon>
        <taxon>Panpulmonata</taxon>
        <taxon>Hygrophila</taxon>
        <taxon>Lymnaeoidea</taxon>
        <taxon>Planorbidae</taxon>
        <taxon>Biomphalaria</taxon>
    </lineage>
</organism>